<evidence type="ECO:0000256" key="3">
    <source>
        <dbReference type="ARBA" id="ARBA00022617"/>
    </source>
</evidence>
<dbReference type="AlphaFoldDB" id="A0A1V8M9P0"/>
<feature type="binding site" description="axial binding residue" evidence="9">
    <location>
        <position position="149"/>
    </location>
    <ligand>
        <name>heme c</name>
        <dbReference type="ChEBI" id="CHEBI:61717"/>
        <label>2</label>
    </ligand>
    <ligandPart>
        <name>Fe</name>
        <dbReference type="ChEBI" id="CHEBI:18248"/>
    </ligandPart>
</feature>
<keyword evidence="4 9" id="KW-0479">Metal-binding</keyword>
<dbReference type="InterPro" id="IPR009056">
    <property type="entry name" value="Cyt_c-like_dom"/>
</dbReference>
<dbReference type="SUPFAM" id="SSF46626">
    <property type="entry name" value="Cytochrome c"/>
    <property type="match status" value="2"/>
</dbReference>
<feature type="domain" description="Cytochrome c" evidence="11">
    <location>
        <begin position="133"/>
        <end position="214"/>
    </location>
</feature>
<evidence type="ECO:0000313" key="12">
    <source>
        <dbReference type="EMBL" id="OQK18324.1"/>
    </source>
</evidence>
<dbReference type="GO" id="GO:0020037">
    <property type="term" value="F:heme binding"/>
    <property type="evidence" value="ECO:0007669"/>
    <property type="project" value="InterPro"/>
</dbReference>
<evidence type="ECO:0000256" key="10">
    <source>
        <dbReference type="SAM" id="SignalP"/>
    </source>
</evidence>
<proteinExistence type="predicted"/>
<keyword evidence="7 9" id="KW-0408">Iron</keyword>
<dbReference type="EMBL" id="LPUF01000001">
    <property type="protein sequence ID" value="OQK18324.1"/>
    <property type="molecule type" value="Genomic_DNA"/>
</dbReference>
<keyword evidence="6" id="KW-0249">Electron transport</keyword>
<dbReference type="PIRSF" id="PIRSF000005">
    <property type="entry name" value="Cytochrome_c4"/>
    <property type="match status" value="1"/>
</dbReference>
<evidence type="ECO:0000256" key="7">
    <source>
        <dbReference type="ARBA" id="ARBA00023004"/>
    </source>
</evidence>
<dbReference type="InterPro" id="IPR024167">
    <property type="entry name" value="Cytochrome_c4-like"/>
</dbReference>
<evidence type="ECO:0000256" key="1">
    <source>
        <dbReference type="ARBA" id="ARBA00004418"/>
    </source>
</evidence>
<gene>
    <name evidence="12" type="ORF">AU255_11045</name>
</gene>
<evidence type="ECO:0000313" key="13">
    <source>
        <dbReference type="Proteomes" id="UP000191980"/>
    </source>
</evidence>
<accession>A0A1V8M9P0</accession>
<feature type="binding site" description="axial binding residue" evidence="9">
    <location>
        <position position="53"/>
    </location>
    <ligand>
        <name>heme c</name>
        <dbReference type="ChEBI" id="CHEBI:61717"/>
        <label>1</label>
    </ligand>
    <ligandPart>
        <name>Fe</name>
        <dbReference type="ChEBI" id="CHEBI:18248"/>
    </ligandPart>
</feature>
<reference evidence="12 13" key="1">
    <citation type="submission" date="2015-12" db="EMBL/GenBank/DDBJ databases">
        <authorList>
            <person name="Shamseldin A."/>
            <person name="Moawad H."/>
            <person name="Abd El-Rahim W.M."/>
            <person name="Sadowsky M.J."/>
        </authorList>
    </citation>
    <scope>NUCLEOTIDE SEQUENCE [LARGE SCALE GENOMIC DNA]</scope>
    <source>
        <strain evidence="12 13">WF1</strain>
    </source>
</reference>
<protein>
    <submittedName>
        <fullName evidence="12">Cytochrome C</fullName>
    </submittedName>
</protein>
<sequence>MKHLLLLTVLIMPSFVSAEPASNMVWMPETLDFVKNGNVQKGEQLALSCASCHGEKGISAMGMFPSLAGQTANYTYKQLRDYADGKRDNPMMNSVAQGLSEQDSADLAAWFQSLPAAQNKTSNQDLSKAQVLVDQGNGKKILPPCFTCHGTSGKGKRMDIPALAGQQAEYTVKTLMEYKKGTRHNDIYSRMRVISKQLSDVEIKQLGELYQQMK</sequence>
<keyword evidence="13" id="KW-1185">Reference proteome</keyword>
<dbReference type="GO" id="GO:0005506">
    <property type="term" value="F:iron ion binding"/>
    <property type="evidence" value="ECO:0007669"/>
    <property type="project" value="InterPro"/>
</dbReference>
<dbReference type="InterPro" id="IPR036909">
    <property type="entry name" value="Cyt_c-like_dom_sf"/>
</dbReference>
<evidence type="ECO:0000256" key="6">
    <source>
        <dbReference type="ARBA" id="ARBA00022982"/>
    </source>
</evidence>
<comment type="subcellular location">
    <subcellularLocation>
        <location evidence="1">Periplasm</location>
    </subcellularLocation>
</comment>
<feature type="binding site" description="axial binding residue" evidence="9">
    <location>
        <position position="191"/>
    </location>
    <ligand>
        <name>heme c</name>
        <dbReference type="ChEBI" id="CHEBI:61717"/>
        <label>2</label>
    </ligand>
    <ligandPart>
        <name>Fe</name>
        <dbReference type="ChEBI" id="CHEBI:18248"/>
    </ligandPart>
</feature>
<dbReference type="InterPro" id="IPR050597">
    <property type="entry name" value="Cytochrome_c_Oxidase_Subunit"/>
</dbReference>
<evidence type="ECO:0000256" key="9">
    <source>
        <dbReference type="PIRSR" id="PIRSR000005-2"/>
    </source>
</evidence>
<dbReference type="Gene3D" id="1.10.760.10">
    <property type="entry name" value="Cytochrome c-like domain"/>
    <property type="match status" value="2"/>
</dbReference>
<comment type="caution">
    <text evidence="12">The sequence shown here is derived from an EMBL/GenBank/DDBJ whole genome shotgun (WGS) entry which is preliminary data.</text>
</comment>
<evidence type="ECO:0000256" key="2">
    <source>
        <dbReference type="ARBA" id="ARBA00022448"/>
    </source>
</evidence>
<comment type="PTM">
    <text evidence="8">Binds 2 heme c groups covalently per subunit.</text>
</comment>
<feature type="domain" description="Cytochrome c" evidence="11">
    <location>
        <begin position="37"/>
        <end position="115"/>
    </location>
</feature>
<dbReference type="Pfam" id="PF00034">
    <property type="entry name" value="Cytochrom_C"/>
    <property type="match status" value="2"/>
</dbReference>
<evidence type="ECO:0000259" key="11">
    <source>
        <dbReference type="PROSITE" id="PS51007"/>
    </source>
</evidence>
<feature type="binding site" description="covalent" evidence="8">
    <location>
        <position position="145"/>
    </location>
    <ligand>
        <name>heme c</name>
        <dbReference type="ChEBI" id="CHEBI:61717"/>
        <label>2</label>
    </ligand>
</feature>
<dbReference type="GO" id="GO:0009055">
    <property type="term" value="F:electron transfer activity"/>
    <property type="evidence" value="ECO:0007669"/>
    <property type="project" value="InterPro"/>
</dbReference>
<dbReference type="OrthoDB" id="9773456at2"/>
<feature type="chain" id="PRO_5012190078" evidence="10">
    <location>
        <begin position="19"/>
        <end position="214"/>
    </location>
</feature>
<feature type="binding site" description="covalent" evidence="8">
    <location>
        <position position="49"/>
    </location>
    <ligand>
        <name>heme c</name>
        <dbReference type="ChEBI" id="CHEBI:61717"/>
        <label>1</label>
    </ligand>
</feature>
<feature type="binding site" description="covalent" evidence="8">
    <location>
        <position position="148"/>
    </location>
    <ligand>
        <name>heme c</name>
        <dbReference type="ChEBI" id="CHEBI:61717"/>
        <label>2</label>
    </ligand>
</feature>
<dbReference type="PANTHER" id="PTHR33751:SF9">
    <property type="entry name" value="CYTOCHROME C4"/>
    <property type="match status" value="1"/>
</dbReference>
<evidence type="ECO:0000256" key="4">
    <source>
        <dbReference type="ARBA" id="ARBA00022723"/>
    </source>
</evidence>
<evidence type="ECO:0000256" key="5">
    <source>
        <dbReference type="ARBA" id="ARBA00022764"/>
    </source>
</evidence>
<keyword evidence="5" id="KW-0574">Periplasm</keyword>
<dbReference type="PANTHER" id="PTHR33751">
    <property type="entry name" value="CBB3-TYPE CYTOCHROME C OXIDASE SUBUNIT FIXP"/>
    <property type="match status" value="1"/>
</dbReference>
<keyword evidence="3 8" id="KW-0349">Heme</keyword>
<organism evidence="12 13">
    <name type="scientific">Methyloprofundus sedimenti</name>
    <dbReference type="NCBI Taxonomy" id="1420851"/>
    <lineage>
        <taxon>Bacteria</taxon>
        <taxon>Pseudomonadati</taxon>
        <taxon>Pseudomonadota</taxon>
        <taxon>Gammaproteobacteria</taxon>
        <taxon>Methylococcales</taxon>
        <taxon>Methylococcaceae</taxon>
        <taxon>Methyloprofundus</taxon>
    </lineage>
</organism>
<feature type="binding site" description="axial binding residue" evidence="9">
    <location>
        <position position="92"/>
    </location>
    <ligand>
        <name>heme c</name>
        <dbReference type="ChEBI" id="CHEBI:61717"/>
        <label>1</label>
    </ligand>
    <ligandPart>
        <name>Fe</name>
        <dbReference type="ChEBI" id="CHEBI:18248"/>
    </ligandPart>
</feature>
<dbReference type="STRING" id="1420851.AU255_11045"/>
<keyword evidence="2" id="KW-0813">Transport</keyword>
<feature type="binding site" description="covalent" evidence="8">
    <location>
        <position position="52"/>
    </location>
    <ligand>
        <name>heme c</name>
        <dbReference type="ChEBI" id="CHEBI:61717"/>
        <label>1</label>
    </ligand>
</feature>
<dbReference type="Proteomes" id="UP000191980">
    <property type="component" value="Unassembled WGS sequence"/>
</dbReference>
<dbReference type="PROSITE" id="PS51007">
    <property type="entry name" value="CYTC"/>
    <property type="match status" value="2"/>
</dbReference>
<keyword evidence="10" id="KW-0732">Signal</keyword>
<name>A0A1V8M9P0_9GAMM</name>
<feature type="signal peptide" evidence="10">
    <location>
        <begin position="1"/>
        <end position="18"/>
    </location>
</feature>
<evidence type="ECO:0000256" key="8">
    <source>
        <dbReference type="PIRSR" id="PIRSR000005-1"/>
    </source>
</evidence>
<dbReference type="GO" id="GO:0042597">
    <property type="term" value="C:periplasmic space"/>
    <property type="evidence" value="ECO:0007669"/>
    <property type="project" value="UniProtKB-SubCell"/>
</dbReference>